<evidence type="ECO:0000313" key="4">
    <source>
        <dbReference type="Proteomes" id="UP000316621"/>
    </source>
</evidence>
<sequence>MSKFMTSICWSLILAISVFLGLVSKELVDGRIVSDVMNRSIIKSILVDKDEIIDCYDIYKQPSLNHHLLRNHTIQVKPSMSPTNMKLDNFGTLQITQAWHKYGKCPQGTIPIRRNIKDSRSILSHKYRRQKFSHYKMPSTVHSNGDRSGRDKSGHEYAVIRVFGNFLGAQAKINLWNPVVETPLEISVSQIWVVAGENDDINTIEAGWEVSENIYGDNQTRFFILWTPDDYKTGCYNLMCEGFVHTSSNIAIGCTFTELSAFKGDQKDATFSIHKDQNSGNWWVQVQGIPVGYYPSSLFTQLSKTATEVDFGGEIFNQRWKNRHTTTQMGSGHFPSEGGLGISSYFNYVQVVDENNEARDPKDVMTVVSKPNCYDLKIDEKHKNGYGFYYGGPGNNENCQ</sequence>
<dbReference type="InterPro" id="IPR025521">
    <property type="entry name" value="Neprosin_propep"/>
</dbReference>
<evidence type="ECO:0000259" key="2">
    <source>
        <dbReference type="PROSITE" id="PS52045"/>
    </source>
</evidence>
<evidence type="ECO:0000256" key="1">
    <source>
        <dbReference type="SAM" id="SignalP"/>
    </source>
</evidence>
<dbReference type="EMBL" id="CM010716">
    <property type="protein sequence ID" value="RZC51646.1"/>
    <property type="molecule type" value="Genomic_DNA"/>
</dbReference>
<name>A0A4Y7IU30_PAPSO</name>
<accession>A0A4Y7IU30</accession>
<protein>
    <recommendedName>
        <fullName evidence="2">Neprosin PEP catalytic domain-containing protein</fullName>
    </recommendedName>
</protein>
<dbReference type="InterPro" id="IPR004314">
    <property type="entry name" value="Neprosin"/>
</dbReference>
<dbReference type="AlphaFoldDB" id="A0A4Y7IU30"/>
<dbReference type="InterPro" id="IPR053168">
    <property type="entry name" value="Glutamic_endopeptidase"/>
</dbReference>
<dbReference type="Proteomes" id="UP000316621">
    <property type="component" value="Chromosome 2"/>
</dbReference>
<reference evidence="3 4" key="1">
    <citation type="journal article" date="2018" name="Science">
        <title>The opium poppy genome and morphinan production.</title>
        <authorList>
            <person name="Guo L."/>
            <person name="Winzer T."/>
            <person name="Yang X."/>
            <person name="Li Y."/>
            <person name="Ning Z."/>
            <person name="He Z."/>
            <person name="Teodor R."/>
            <person name="Lu Y."/>
            <person name="Bowser T.A."/>
            <person name="Graham I.A."/>
            <person name="Ye K."/>
        </authorList>
    </citation>
    <scope>NUCLEOTIDE SEQUENCE [LARGE SCALE GENOMIC DNA]</scope>
    <source>
        <strain evidence="4">cv. HN1</strain>
        <tissue evidence="3">Leaves</tissue>
    </source>
</reference>
<dbReference type="OMA" id="VAIRRIM"/>
<dbReference type="Pfam" id="PF14365">
    <property type="entry name" value="Neprosin_AP"/>
    <property type="match status" value="1"/>
</dbReference>
<keyword evidence="4" id="KW-1185">Reference proteome</keyword>
<keyword evidence="1" id="KW-0732">Signal</keyword>
<dbReference type="PANTHER" id="PTHR31589:SF221">
    <property type="entry name" value="LIGASE, PUTATIVE (DUF239)-RELATED"/>
    <property type="match status" value="1"/>
</dbReference>
<dbReference type="Gene3D" id="3.90.1320.10">
    <property type="entry name" value="Outer-capsid protein sigma 3, large lobe"/>
    <property type="match status" value="1"/>
</dbReference>
<feature type="domain" description="Neprosin PEP catalytic" evidence="2">
    <location>
        <begin position="140"/>
        <end position="400"/>
    </location>
</feature>
<organism evidence="3 4">
    <name type="scientific">Papaver somniferum</name>
    <name type="common">Opium poppy</name>
    <dbReference type="NCBI Taxonomy" id="3469"/>
    <lineage>
        <taxon>Eukaryota</taxon>
        <taxon>Viridiplantae</taxon>
        <taxon>Streptophyta</taxon>
        <taxon>Embryophyta</taxon>
        <taxon>Tracheophyta</taxon>
        <taxon>Spermatophyta</taxon>
        <taxon>Magnoliopsida</taxon>
        <taxon>Ranunculales</taxon>
        <taxon>Papaveraceae</taxon>
        <taxon>Papaveroideae</taxon>
        <taxon>Papaver</taxon>
    </lineage>
</organism>
<feature type="chain" id="PRO_5021271126" description="Neprosin PEP catalytic domain-containing protein" evidence="1">
    <location>
        <begin position="26"/>
        <end position="400"/>
    </location>
</feature>
<feature type="signal peptide" evidence="1">
    <location>
        <begin position="1"/>
        <end position="25"/>
    </location>
</feature>
<proteinExistence type="predicted"/>
<dbReference type="Pfam" id="PF03080">
    <property type="entry name" value="Neprosin"/>
    <property type="match status" value="1"/>
</dbReference>
<gene>
    <name evidence="3" type="ORF">C5167_020079</name>
</gene>
<dbReference type="PROSITE" id="PS52045">
    <property type="entry name" value="NEPROSIN_PEP_CD"/>
    <property type="match status" value="1"/>
</dbReference>
<dbReference type="PANTHER" id="PTHR31589">
    <property type="entry name" value="PROTEIN, PUTATIVE (DUF239)-RELATED-RELATED"/>
    <property type="match status" value="1"/>
</dbReference>
<dbReference type="STRING" id="3469.A0A4Y7IU30"/>
<dbReference type="Gramene" id="RZC51646">
    <property type="protein sequence ID" value="RZC51646"/>
    <property type="gene ID" value="C5167_020079"/>
</dbReference>
<evidence type="ECO:0000313" key="3">
    <source>
        <dbReference type="EMBL" id="RZC51646.1"/>
    </source>
</evidence>